<reference evidence="4" key="1">
    <citation type="submission" date="2018-03" db="EMBL/GenBank/DDBJ databases">
        <authorList>
            <person name="Zecchin S."/>
        </authorList>
    </citation>
    <scope>NUCLEOTIDE SEQUENCE [LARGE SCALE GENOMIC DNA]</scope>
</reference>
<dbReference type="AlphaFoldDB" id="A0A2U3QL95"/>
<feature type="chain" id="PRO_5015619173" description="Ysc84 actin-binding domain-containing protein" evidence="1">
    <location>
        <begin position="32"/>
        <end position="236"/>
    </location>
</feature>
<dbReference type="CDD" id="cd11524">
    <property type="entry name" value="SYLF"/>
    <property type="match status" value="1"/>
</dbReference>
<dbReference type="EMBL" id="OUUY01000148">
    <property type="protein sequence ID" value="SPQ02167.1"/>
    <property type="molecule type" value="Genomic_DNA"/>
</dbReference>
<name>A0A2U3QL95_9BACT</name>
<evidence type="ECO:0000256" key="1">
    <source>
        <dbReference type="SAM" id="SignalP"/>
    </source>
</evidence>
<dbReference type="PANTHER" id="PTHR15629:SF2">
    <property type="entry name" value="SH3 DOMAIN-CONTAINING YSC84-LIKE PROTEIN 1"/>
    <property type="match status" value="1"/>
</dbReference>
<dbReference type="InterPro" id="IPR051702">
    <property type="entry name" value="SH3_domain_YSC84-like"/>
</dbReference>
<evidence type="ECO:0000313" key="3">
    <source>
        <dbReference type="EMBL" id="SPQ02167.1"/>
    </source>
</evidence>
<protein>
    <recommendedName>
        <fullName evidence="2">Ysc84 actin-binding domain-containing protein</fullName>
    </recommendedName>
</protein>
<dbReference type="OrthoDB" id="9782434at2"/>
<accession>A0A2U3QL95</accession>
<dbReference type="Pfam" id="PF04366">
    <property type="entry name" value="Ysc84"/>
    <property type="match status" value="1"/>
</dbReference>
<sequence length="236" mass="24926">MKGKKLSIISVLAAVLVVVGLLVVLSATAAAAGPEDAQAIVDRARVTFDDFMKDQHYTWLHDNLSKAKGLLIFPQVLKAGFILGGSGGTGVLVLRDEKTCNWSEPAFYTLGSVTFGLQIGGESAEVLMMVMSQKAVDSLLASSFKLGGDASVALGPIGEGAKSNITADFISFAKSKGIYAGLNLEGSVVSVRDSINSYYYGREVRPADIIVKRDVDNSGSRDLLTTLKKLSPECSS</sequence>
<keyword evidence="1" id="KW-0732">Signal</keyword>
<evidence type="ECO:0000313" key="4">
    <source>
        <dbReference type="Proteomes" id="UP000245125"/>
    </source>
</evidence>
<dbReference type="InterPro" id="IPR007461">
    <property type="entry name" value="Ysc84_actin-binding"/>
</dbReference>
<feature type="domain" description="Ysc84 actin-binding" evidence="2">
    <location>
        <begin position="112"/>
        <end position="229"/>
    </location>
</feature>
<dbReference type="GO" id="GO:0035091">
    <property type="term" value="F:phosphatidylinositol binding"/>
    <property type="evidence" value="ECO:0007669"/>
    <property type="project" value="TreeGrafter"/>
</dbReference>
<organism evidence="3 4">
    <name type="scientific">Candidatus Sulfobium mesophilum</name>
    <dbReference type="NCBI Taxonomy" id="2016548"/>
    <lineage>
        <taxon>Bacteria</taxon>
        <taxon>Pseudomonadati</taxon>
        <taxon>Nitrospirota</taxon>
        <taxon>Nitrospiria</taxon>
        <taxon>Nitrospirales</taxon>
        <taxon>Nitrospiraceae</taxon>
        <taxon>Candidatus Sulfobium</taxon>
    </lineage>
</organism>
<evidence type="ECO:0000259" key="2">
    <source>
        <dbReference type="Pfam" id="PF04366"/>
    </source>
</evidence>
<dbReference type="PANTHER" id="PTHR15629">
    <property type="entry name" value="SH3YL1 PROTEIN"/>
    <property type="match status" value="1"/>
</dbReference>
<dbReference type="Proteomes" id="UP000245125">
    <property type="component" value="Unassembled WGS sequence"/>
</dbReference>
<gene>
    <name evidence="3" type="ORF">NBG4_960002</name>
</gene>
<keyword evidence="4" id="KW-1185">Reference proteome</keyword>
<proteinExistence type="predicted"/>
<feature type="signal peptide" evidence="1">
    <location>
        <begin position="1"/>
        <end position="31"/>
    </location>
</feature>